<keyword evidence="1" id="KW-0645">Protease</keyword>
<dbReference type="Pfam" id="PF07364">
    <property type="entry name" value="DUF1485"/>
    <property type="match status" value="1"/>
</dbReference>
<evidence type="ECO:0000259" key="3">
    <source>
        <dbReference type="Pfam" id="PF07364"/>
    </source>
</evidence>
<keyword evidence="5" id="KW-1185">Reference proteome</keyword>
<dbReference type="AlphaFoldDB" id="A0A291GFS9"/>
<proteinExistence type="inferred from homology"/>
<dbReference type="PIRSF" id="PIRSF012702">
    <property type="entry name" value="UCP012702"/>
    <property type="match status" value="1"/>
</dbReference>
<name>A0A291GFS9_9RHOB</name>
<keyword evidence="1" id="KW-0482">Metalloprotease</keyword>
<gene>
    <name evidence="4" type="ORF">CEW89_15575</name>
</gene>
<sequence length="522" mass="55758">MSGHDFLHRSSGTRKSDMPTKVLLAQFMHETNTFSHRETDTPAFRGFYCYEGATLIPALRGTANEVAGFVDVAEAEGWELVPTVATFATPGGAVSDRAWSDFAGTILRIAQEQGPFDAVLLSLHGAMVRADGRDGDALLLHELRQIVGPDCPIAVTLDLHANLAPQMAKDAEILMSYKTFPHVDMRGTGAKAARALAEILHGQTDLRTVIRKLPMLTLPEGGRTDREPMQGLQKLARSLEVDAPEICDISINAGFSLADVPEIGPSVTVCHRDAPERAARVAEQIAEAMWQVRDETGEPILTPTEAAELARTHAENAPLVLADLSDNPGDGAYADATEVLGALIEKGGDNILLGALCDPDAVAQAQHAGVGAQVALSLGGHSAPEFGGAPLKVTAEVRALSDGTFICDGPMWNGVAQSCGTAALLRIEDVDVLVSSIPTQALDMGIFRALGAEPTRYRVVALKSVQHFRAAYTPYAARIALVDGGGLASPRSGRRTYDRIPRPIYPLDEWRGTDFTHSDKHT</sequence>
<evidence type="ECO:0000256" key="1">
    <source>
        <dbReference type="PIRNR" id="PIRNR012702"/>
    </source>
</evidence>
<dbReference type="STRING" id="1758178.GCA_001550095_03004"/>
<evidence type="ECO:0000313" key="5">
    <source>
        <dbReference type="Proteomes" id="UP000217935"/>
    </source>
</evidence>
<protein>
    <recommendedName>
        <fullName evidence="1">Microcystinase C</fullName>
        <shortName evidence="1">MlrC</shortName>
    </recommendedName>
</protein>
<dbReference type="InterPro" id="IPR009197">
    <property type="entry name" value="MlrC"/>
</dbReference>
<keyword evidence="1" id="KW-0479">Metal-binding</keyword>
<dbReference type="KEGG" id="ceh:CEW89_15575"/>
<evidence type="ECO:0000259" key="2">
    <source>
        <dbReference type="Pfam" id="PF07171"/>
    </source>
</evidence>
<dbReference type="EMBL" id="CP022196">
    <property type="protein sequence ID" value="ATG48866.1"/>
    <property type="molecule type" value="Genomic_DNA"/>
</dbReference>
<keyword evidence="1" id="KW-0378">Hydrolase</keyword>
<dbReference type="OrthoDB" id="9782658at2"/>
<organism evidence="4 5">
    <name type="scientific">Celeribacter ethanolicus</name>
    <dbReference type="NCBI Taxonomy" id="1758178"/>
    <lineage>
        <taxon>Bacteria</taxon>
        <taxon>Pseudomonadati</taxon>
        <taxon>Pseudomonadota</taxon>
        <taxon>Alphaproteobacteria</taxon>
        <taxon>Rhodobacterales</taxon>
        <taxon>Roseobacteraceae</taxon>
        <taxon>Celeribacter</taxon>
    </lineage>
</organism>
<accession>A0A291GFS9</accession>
<comment type="similarity">
    <text evidence="1">Belongs to the peptidase M81 family.</text>
</comment>
<dbReference type="GO" id="GO:0046872">
    <property type="term" value="F:metal ion binding"/>
    <property type="evidence" value="ECO:0007669"/>
    <property type="project" value="UniProtKB-KW"/>
</dbReference>
<feature type="domain" description="Microcystin LR degradation protein MlrC N-terminal" evidence="3">
    <location>
        <begin position="21"/>
        <end position="310"/>
    </location>
</feature>
<dbReference type="GO" id="GO:0008237">
    <property type="term" value="F:metallopeptidase activity"/>
    <property type="evidence" value="ECO:0007669"/>
    <property type="project" value="UniProtKB-KW"/>
</dbReference>
<dbReference type="GO" id="GO:0006508">
    <property type="term" value="P:proteolysis"/>
    <property type="evidence" value="ECO:0007669"/>
    <property type="project" value="UniProtKB-KW"/>
</dbReference>
<dbReference type="InterPro" id="IPR015995">
    <property type="entry name" value="MlrC_N"/>
</dbReference>
<dbReference type="Pfam" id="PF07171">
    <property type="entry name" value="MlrC_C"/>
    <property type="match status" value="1"/>
</dbReference>
<comment type="cofactor">
    <cofactor evidence="1">
        <name>Zn(2+)</name>
        <dbReference type="ChEBI" id="CHEBI:29105"/>
    </cofactor>
    <text evidence="1">Binds 1 zinc ion per subunit.</text>
</comment>
<dbReference type="Proteomes" id="UP000217935">
    <property type="component" value="Chromosome"/>
</dbReference>
<evidence type="ECO:0000313" key="4">
    <source>
        <dbReference type="EMBL" id="ATG48866.1"/>
    </source>
</evidence>
<feature type="domain" description="Microcystin LR degradation protein MlrC C-terminal" evidence="2">
    <location>
        <begin position="321"/>
        <end position="499"/>
    </location>
</feature>
<dbReference type="InterPro" id="IPR010799">
    <property type="entry name" value="MlrC_C"/>
</dbReference>
<comment type="function">
    <text evidence="1">Involved in peptidolytic degradation of cyclic heptapeptide hepatotoxin microcystin (MC).</text>
</comment>
<reference evidence="4 5" key="1">
    <citation type="submission" date="2017-06" db="EMBL/GenBank/DDBJ databases">
        <title>Celeribacter sp. TSPH2 complete genome sequence.</title>
        <authorList>
            <person name="Woo J.-H."/>
            <person name="Kim H.-S."/>
        </authorList>
    </citation>
    <scope>NUCLEOTIDE SEQUENCE [LARGE SCALE GENOMIC DNA]</scope>
    <source>
        <strain evidence="4 5">TSPH2</strain>
    </source>
</reference>